<reference evidence="2 4" key="1">
    <citation type="submission" date="2020-07" db="EMBL/GenBank/DDBJ databases">
        <title>Comparative genomics of pyrophilous fungi reveals a link between fire events and developmental genes.</title>
        <authorList>
            <consortium name="DOE Joint Genome Institute"/>
            <person name="Steindorff A.S."/>
            <person name="Carver A."/>
            <person name="Calhoun S."/>
            <person name="Stillman K."/>
            <person name="Liu H."/>
            <person name="Lipzen A."/>
            <person name="Pangilinan J."/>
            <person name="Labutti K."/>
            <person name="Bruns T.D."/>
            <person name="Grigoriev I.V."/>
        </authorList>
    </citation>
    <scope>NUCLEOTIDE SEQUENCE [LARGE SCALE GENOMIC DNA]</scope>
    <source>
        <strain evidence="2 4">CBS 144469</strain>
    </source>
</reference>
<organism evidence="2 4">
    <name type="scientific">Ephemerocybe angulata</name>
    <dbReference type="NCBI Taxonomy" id="980116"/>
    <lineage>
        <taxon>Eukaryota</taxon>
        <taxon>Fungi</taxon>
        <taxon>Dikarya</taxon>
        <taxon>Basidiomycota</taxon>
        <taxon>Agaricomycotina</taxon>
        <taxon>Agaricomycetes</taxon>
        <taxon>Agaricomycetidae</taxon>
        <taxon>Agaricales</taxon>
        <taxon>Agaricineae</taxon>
        <taxon>Psathyrellaceae</taxon>
        <taxon>Ephemerocybe</taxon>
    </lineage>
</organism>
<dbReference type="SUPFAM" id="SSF54160">
    <property type="entry name" value="Chromo domain-like"/>
    <property type="match status" value="1"/>
</dbReference>
<feature type="domain" description="Chromo" evidence="1">
    <location>
        <begin position="50"/>
        <end position="101"/>
    </location>
</feature>
<name>A0A8H6LVV4_9AGAR</name>
<dbReference type="Gene3D" id="2.40.50.40">
    <property type="match status" value="1"/>
</dbReference>
<dbReference type="GO" id="GO:0006338">
    <property type="term" value="P:chromatin remodeling"/>
    <property type="evidence" value="ECO:0007669"/>
    <property type="project" value="UniProtKB-ARBA"/>
</dbReference>
<dbReference type="CDD" id="cd00024">
    <property type="entry name" value="CD_CSD"/>
    <property type="match status" value="1"/>
</dbReference>
<dbReference type="InterPro" id="IPR000953">
    <property type="entry name" value="Chromo/chromo_shadow_dom"/>
</dbReference>
<dbReference type="Pfam" id="PF00385">
    <property type="entry name" value="Chromo"/>
    <property type="match status" value="1"/>
</dbReference>
<keyword evidence="4" id="KW-1185">Reference proteome</keyword>
<gene>
    <name evidence="3" type="ORF">DFP72DRAFT_761654</name>
    <name evidence="2" type="ORF">DFP72DRAFT_772019</name>
</gene>
<evidence type="ECO:0000313" key="2">
    <source>
        <dbReference type="EMBL" id="KAF6744575.1"/>
    </source>
</evidence>
<dbReference type="OrthoDB" id="3158924at2759"/>
<dbReference type="EMBL" id="JACGCI010000118">
    <property type="protein sequence ID" value="KAF6744575.1"/>
    <property type="molecule type" value="Genomic_DNA"/>
</dbReference>
<feature type="non-terminal residue" evidence="2">
    <location>
        <position position="114"/>
    </location>
</feature>
<feature type="non-terminal residue" evidence="2">
    <location>
        <position position="1"/>
    </location>
</feature>
<dbReference type="SMART" id="SM00298">
    <property type="entry name" value="CHROMO"/>
    <property type="match status" value="1"/>
</dbReference>
<evidence type="ECO:0000313" key="4">
    <source>
        <dbReference type="Proteomes" id="UP000521943"/>
    </source>
</evidence>
<accession>A0A8H6LVV4</accession>
<evidence type="ECO:0000313" key="3">
    <source>
        <dbReference type="EMBL" id="KAF6746499.1"/>
    </source>
</evidence>
<comment type="caution">
    <text evidence="2">The sequence shown here is derived from an EMBL/GenBank/DDBJ whole genome shotgun (WGS) entry which is preliminary data.</text>
</comment>
<dbReference type="EMBL" id="JACGCI010000092">
    <property type="protein sequence ID" value="KAF6746499.1"/>
    <property type="molecule type" value="Genomic_DNA"/>
</dbReference>
<sequence>LDLPQSLRDRRIHNRFHVNLLRPHFPSDTTNFPNREEPDAYDFGAPDDVEWHVEEIVDHAWVKGTNKYQFLVKWSIGEPTWEPQSECNKLAAMDRYLELMGVSRIVDLKRKTEP</sequence>
<dbReference type="Proteomes" id="UP000521943">
    <property type="component" value="Unassembled WGS sequence"/>
</dbReference>
<proteinExistence type="predicted"/>
<dbReference type="InterPro" id="IPR023780">
    <property type="entry name" value="Chromo_domain"/>
</dbReference>
<protein>
    <recommendedName>
        <fullName evidence="1">Chromo domain-containing protein</fullName>
    </recommendedName>
</protein>
<evidence type="ECO:0000259" key="1">
    <source>
        <dbReference type="SMART" id="SM00298"/>
    </source>
</evidence>
<dbReference type="AlphaFoldDB" id="A0A8H6LVV4"/>
<dbReference type="InterPro" id="IPR016197">
    <property type="entry name" value="Chromo-like_dom_sf"/>
</dbReference>